<dbReference type="EMBL" id="MT144000">
    <property type="protein sequence ID" value="QJA45941.1"/>
    <property type="molecule type" value="Genomic_DNA"/>
</dbReference>
<reference evidence="1" key="1">
    <citation type="submission" date="2020-03" db="EMBL/GenBank/DDBJ databases">
        <title>The deep terrestrial virosphere.</title>
        <authorList>
            <person name="Holmfeldt K."/>
            <person name="Nilsson E."/>
            <person name="Simone D."/>
            <person name="Lopez-Fernandez M."/>
            <person name="Wu X."/>
            <person name="de Brujin I."/>
            <person name="Lundin D."/>
            <person name="Andersson A."/>
            <person name="Bertilsson S."/>
            <person name="Dopson M."/>
        </authorList>
    </citation>
    <scope>NUCLEOTIDE SEQUENCE</scope>
    <source>
        <strain evidence="1">TM448A00289</strain>
        <strain evidence="2">TM448B00173</strain>
    </source>
</reference>
<accession>A0A6H1ZEU3</accession>
<evidence type="ECO:0000313" key="2">
    <source>
        <dbReference type="EMBL" id="QJH94055.1"/>
    </source>
</evidence>
<evidence type="ECO:0000313" key="1">
    <source>
        <dbReference type="EMBL" id="QJA45941.1"/>
    </source>
</evidence>
<dbReference type="EMBL" id="MT144595">
    <property type="protein sequence ID" value="QJH94055.1"/>
    <property type="molecule type" value="Genomic_DNA"/>
</dbReference>
<proteinExistence type="predicted"/>
<gene>
    <name evidence="1" type="ORF">TM448A00289_0008</name>
    <name evidence="2" type="ORF">TM448B00173_0025</name>
</gene>
<organism evidence="1">
    <name type="scientific">viral metagenome</name>
    <dbReference type="NCBI Taxonomy" id="1070528"/>
    <lineage>
        <taxon>unclassified sequences</taxon>
        <taxon>metagenomes</taxon>
        <taxon>organismal metagenomes</taxon>
    </lineage>
</organism>
<dbReference type="AlphaFoldDB" id="A0A6H1ZEU3"/>
<sequence>MMSEKEKEAIEILKSCGWQVVNGPHLEDWDDGQVVKTRYGDEDIEARADIAIIKVDA</sequence>
<protein>
    <submittedName>
        <fullName evidence="1">Uncharacterized protein</fullName>
    </submittedName>
</protein>
<name>A0A6H1ZEU3_9ZZZZ</name>